<organism evidence="1 2">
    <name type="scientific">Candidatus Ruthenibacterium avium</name>
    <dbReference type="NCBI Taxonomy" id="2838751"/>
    <lineage>
        <taxon>Bacteria</taxon>
        <taxon>Bacillati</taxon>
        <taxon>Bacillota</taxon>
        <taxon>Clostridia</taxon>
        <taxon>Eubacteriales</taxon>
        <taxon>Oscillospiraceae</taxon>
        <taxon>Ruthenibacterium</taxon>
    </lineage>
</organism>
<accession>A0A9D2S179</accession>
<reference evidence="1" key="1">
    <citation type="journal article" date="2021" name="PeerJ">
        <title>Extensive microbial diversity within the chicken gut microbiome revealed by metagenomics and culture.</title>
        <authorList>
            <person name="Gilroy R."/>
            <person name="Ravi A."/>
            <person name="Getino M."/>
            <person name="Pursley I."/>
            <person name="Horton D.L."/>
            <person name="Alikhan N.F."/>
            <person name="Baker D."/>
            <person name="Gharbi K."/>
            <person name="Hall N."/>
            <person name="Watson M."/>
            <person name="Adriaenssens E.M."/>
            <person name="Foster-Nyarko E."/>
            <person name="Jarju S."/>
            <person name="Secka A."/>
            <person name="Antonio M."/>
            <person name="Oren A."/>
            <person name="Chaudhuri R.R."/>
            <person name="La Ragione R."/>
            <person name="Hildebrand F."/>
            <person name="Pallen M.J."/>
        </authorList>
    </citation>
    <scope>NUCLEOTIDE SEQUENCE</scope>
    <source>
        <strain evidence="1">ChiBcec8-14828</strain>
    </source>
</reference>
<dbReference type="Pfam" id="PF04025">
    <property type="entry name" value="RemA-like"/>
    <property type="match status" value="1"/>
</dbReference>
<evidence type="ECO:0000313" key="2">
    <source>
        <dbReference type="Proteomes" id="UP000824209"/>
    </source>
</evidence>
<name>A0A9D2S179_9FIRM</name>
<dbReference type="Proteomes" id="UP000824209">
    <property type="component" value="Unassembled WGS sequence"/>
</dbReference>
<dbReference type="AlphaFoldDB" id="A0A9D2S179"/>
<reference evidence="1" key="2">
    <citation type="submission" date="2021-04" db="EMBL/GenBank/DDBJ databases">
        <authorList>
            <person name="Gilroy R."/>
        </authorList>
    </citation>
    <scope>NUCLEOTIDE SEQUENCE</scope>
    <source>
        <strain evidence="1">ChiBcec8-14828</strain>
    </source>
</reference>
<dbReference type="InterPro" id="IPR007169">
    <property type="entry name" value="RemA-like"/>
</dbReference>
<evidence type="ECO:0000313" key="1">
    <source>
        <dbReference type="EMBL" id="HJB40247.1"/>
    </source>
</evidence>
<sequence>MYLHLGQEVVIHTKEIVGIFDLDTATLSAHTRDYLARAEKSGRVVNVSPELPKSFIVTGGENGRVYISQISAATLLKRSAAAFEA</sequence>
<dbReference type="EMBL" id="DWYA01000062">
    <property type="protein sequence ID" value="HJB40247.1"/>
    <property type="molecule type" value="Genomic_DNA"/>
</dbReference>
<protein>
    <submittedName>
        <fullName evidence="1">DUF370 domain-containing protein</fullName>
    </submittedName>
</protein>
<proteinExistence type="predicted"/>
<gene>
    <name evidence="1" type="ORF">H9943_07620</name>
</gene>
<comment type="caution">
    <text evidence="1">The sequence shown here is derived from an EMBL/GenBank/DDBJ whole genome shotgun (WGS) entry which is preliminary data.</text>
</comment>
<dbReference type="NCBIfam" id="NF046065">
    <property type="entry name" value="MtxRegRemB"/>
    <property type="match status" value="1"/>
</dbReference>